<feature type="transmembrane region" description="Helical" evidence="6">
    <location>
        <begin position="145"/>
        <end position="167"/>
    </location>
</feature>
<reference evidence="7" key="1">
    <citation type="submission" date="2022-03" db="EMBL/GenBank/DDBJ databases">
        <authorList>
            <person name="Vrbovska V."/>
            <person name="Kovarovic V."/>
            <person name="Botka T."/>
            <person name="Pantucek R."/>
        </authorList>
    </citation>
    <scope>NUCLEOTIDE SEQUENCE</scope>
    <source>
        <strain evidence="7">CCM 2609</strain>
    </source>
</reference>
<gene>
    <name evidence="7" type="ORF">MRZ06_03865</name>
</gene>
<keyword evidence="8" id="KW-1185">Reference proteome</keyword>
<dbReference type="RefSeq" id="WP_243366714.1">
    <property type="nucleotide sequence ID" value="NZ_CP094348.1"/>
</dbReference>
<reference evidence="7" key="2">
    <citation type="submission" date="2022-04" db="EMBL/GenBank/DDBJ databases">
        <title>Antimicrobial genetic elements in methicillin-resistant Macrococcus armenti.</title>
        <authorList>
            <person name="Keller J.E."/>
            <person name="Schwendener S."/>
            <person name="Pantucek R."/>
            <person name="Perreten V."/>
        </authorList>
    </citation>
    <scope>NUCLEOTIDE SEQUENCE</scope>
    <source>
        <strain evidence="7">CCM 2609</strain>
    </source>
</reference>
<keyword evidence="3 6" id="KW-0812">Transmembrane</keyword>
<dbReference type="InterPro" id="IPR050833">
    <property type="entry name" value="Poly_Biosynth_Transport"/>
</dbReference>
<evidence type="ECO:0000256" key="2">
    <source>
        <dbReference type="ARBA" id="ARBA00022475"/>
    </source>
</evidence>
<feature type="transmembrane region" description="Helical" evidence="6">
    <location>
        <begin position="325"/>
        <end position="342"/>
    </location>
</feature>
<evidence type="ECO:0000256" key="6">
    <source>
        <dbReference type="SAM" id="Phobius"/>
    </source>
</evidence>
<sequence length="414" mass="47579">MNKLLSASLIYTSTNIINRLLPFLLLPFLTSVLNKHEYGIISMTEVFINIMLPIISLNAFGAISRKYYDKINDFGSYIYTSIILNIFMFIFFSIIFLVFSRLFTKLLGFELKWIVVCLLIVFLKSIFQTHLTLLQITNKPMTYGILQILNTIINFALTIYLILNLNFRWDGRLISQIIGFSIFAIFSWYVLNKKYSLRNYQKEYAKDIMSFGVPLIPHSLGGMLITMSDRIIITSMVGLAATGVYAVGTQIGMIIWMVQDAFNKAWIPFLFSKLKNPSKVNNLMIVKITYIYIIVILMLTLLLYLSSNMIVDIFIDSKYKDATQYIGLIGLGYAFNGIYKMVSGPLFYFRKTYILSYVTAITAILNIILCILFIKLFGTIGAAISTCLSFFIGMVVVWYFSNREYKLPWNLRGE</sequence>
<feature type="transmembrane region" description="Helical" evidence="6">
    <location>
        <begin position="280"/>
        <end position="305"/>
    </location>
</feature>
<feature type="transmembrane region" description="Helical" evidence="6">
    <location>
        <begin position="380"/>
        <end position="400"/>
    </location>
</feature>
<protein>
    <submittedName>
        <fullName evidence="7">Oligosaccharide flippase family protein</fullName>
    </submittedName>
</protein>
<accession>A0ABY3ZWD8</accession>
<name>A0ABY3ZWD8_9STAP</name>
<evidence type="ECO:0000313" key="8">
    <source>
        <dbReference type="Proteomes" id="UP000830343"/>
    </source>
</evidence>
<keyword evidence="2" id="KW-1003">Cell membrane</keyword>
<feature type="transmembrane region" description="Helical" evidence="6">
    <location>
        <begin position="46"/>
        <end position="64"/>
    </location>
</feature>
<dbReference type="Pfam" id="PF01943">
    <property type="entry name" value="Polysacc_synt"/>
    <property type="match status" value="1"/>
</dbReference>
<feature type="transmembrane region" description="Helical" evidence="6">
    <location>
        <begin position="111"/>
        <end position="133"/>
    </location>
</feature>
<evidence type="ECO:0000313" key="7">
    <source>
        <dbReference type="EMBL" id="UOB21228.1"/>
    </source>
</evidence>
<dbReference type="PANTHER" id="PTHR30250">
    <property type="entry name" value="PST FAMILY PREDICTED COLANIC ACID TRANSPORTER"/>
    <property type="match status" value="1"/>
</dbReference>
<proteinExistence type="predicted"/>
<feature type="transmembrane region" description="Helical" evidence="6">
    <location>
        <begin position="173"/>
        <end position="192"/>
    </location>
</feature>
<evidence type="ECO:0000256" key="3">
    <source>
        <dbReference type="ARBA" id="ARBA00022692"/>
    </source>
</evidence>
<dbReference type="PANTHER" id="PTHR30250:SF11">
    <property type="entry name" value="O-ANTIGEN TRANSPORTER-RELATED"/>
    <property type="match status" value="1"/>
</dbReference>
<evidence type="ECO:0000256" key="4">
    <source>
        <dbReference type="ARBA" id="ARBA00022989"/>
    </source>
</evidence>
<dbReference type="InterPro" id="IPR002797">
    <property type="entry name" value="Polysacc_synth"/>
</dbReference>
<feature type="transmembrane region" description="Helical" evidence="6">
    <location>
        <begin position="76"/>
        <end position="99"/>
    </location>
</feature>
<dbReference type="Proteomes" id="UP000830343">
    <property type="component" value="Chromosome"/>
</dbReference>
<evidence type="ECO:0000256" key="5">
    <source>
        <dbReference type="ARBA" id="ARBA00023136"/>
    </source>
</evidence>
<feature type="transmembrane region" description="Helical" evidence="6">
    <location>
        <begin position="16"/>
        <end position="34"/>
    </location>
</feature>
<feature type="transmembrane region" description="Helical" evidence="6">
    <location>
        <begin position="231"/>
        <end position="259"/>
    </location>
</feature>
<keyword evidence="5 6" id="KW-0472">Membrane</keyword>
<comment type="subcellular location">
    <subcellularLocation>
        <location evidence="1">Cell membrane</location>
        <topology evidence="1">Multi-pass membrane protein</topology>
    </subcellularLocation>
</comment>
<keyword evidence="4 6" id="KW-1133">Transmembrane helix</keyword>
<dbReference type="EMBL" id="CP094348">
    <property type="protein sequence ID" value="UOB21228.1"/>
    <property type="molecule type" value="Genomic_DNA"/>
</dbReference>
<feature type="transmembrane region" description="Helical" evidence="6">
    <location>
        <begin position="354"/>
        <end position="374"/>
    </location>
</feature>
<evidence type="ECO:0000256" key="1">
    <source>
        <dbReference type="ARBA" id="ARBA00004651"/>
    </source>
</evidence>
<organism evidence="7 8">
    <name type="scientific">Macrococcus armenti</name>
    <dbReference type="NCBI Taxonomy" id="2875764"/>
    <lineage>
        <taxon>Bacteria</taxon>
        <taxon>Bacillati</taxon>
        <taxon>Bacillota</taxon>
        <taxon>Bacilli</taxon>
        <taxon>Bacillales</taxon>
        <taxon>Staphylococcaceae</taxon>
        <taxon>Macrococcus</taxon>
    </lineage>
</organism>